<accession>A0AAX3PCI9</accession>
<organism evidence="1 2">
    <name type="scientific">Aeromonas hydrophila</name>
    <dbReference type="NCBI Taxonomy" id="644"/>
    <lineage>
        <taxon>Bacteria</taxon>
        <taxon>Pseudomonadati</taxon>
        <taxon>Pseudomonadota</taxon>
        <taxon>Gammaproteobacteria</taxon>
        <taxon>Aeromonadales</taxon>
        <taxon>Aeromonadaceae</taxon>
        <taxon>Aeromonas</taxon>
    </lineage>
</organism>
<dbReference type="Proteomes" id="UP001214666">
    <property type="component" value="Chromosome"/>
</dbReference>
<gene>
    <name evidence="1" type="ORF">PY771_08470</name>
</gene>
<reference evidence="1" key="1">
    <citation type="submission" date="2023-02" db="EMBL/GenBank/DDBJ databases">
        <title>The sequence of Aeromonas hydrophila K533.</title>
        <authorList>
            <person name="Luo X."/>
        </authorList>
    </citation>
    <scope>NUCLEOTIDE SEQUENCE</scope>
    <source>
        <strain evidence="1">K533</strain>
    </source>
</reference>
<dbReference type="EMBL" id="CP118942">
    <property type="protein sequence ID" value="WEE28338.1"/>
    <property type="molecule type" value="Genomic_DNA"/>
</dbReference>
<sequence>MKFVHVNSIHGLIVEYNGEHILIQVSEDNNGTLTFDFRDPYTDVAVTDVNKARDIITQLMTETGGVDD</sequence>
<evidence type="ECO:0008006" key="3">
    <source>
        <dbReference type="Google" id="ProtNLM"/>
    </source>
</evidence>
<name>A0AAX3PCI9_AERHY</name>
<dbReference type="AlphaFoldDB" id="A0AAX3PCI9"/>
<evidence type="ECO:0000313" key="1">
    <source>
        <dbReference type="EMBL" id="WEE28338.1"/>
    </source>
</evidence>
<evidence type="ECO:0000313" key="2">
    <source>
        <dbReference type="Proteomes" id="UP001214666"/>
    </source>
</evidence>
<protein>
    <recommendedName>
        <fullName evidence="3">Phage protein</fullName>
    </recommendedName>
</protein>
<dbReference type="RefSeq" id="WP_234664702.1">
    <property type="nucleotide sequence ID" value="NZ_CP118942.1"/>
</dbReference>
<proteinExistence type="predicted"/>